<evidence type="ECO:0000313" key="8">
    <source>
        <dbReference type="Proteomes" id="UP000245533"/>
    </source>
</evidence>
<dbReference type="InterPro" id="IPR020845">
    <property type="entry name" value="AMP-binding_CS"/>
</dbReference>
<proteinExistence type="inferred from homology"/>
<dbReference type="RefSeq" id="WP_109646759.1">
    <property type="nucleotide sequence ID" value="NZ_QGGB01000006.1"/>
</dbReference>
<dbReference type="AlphaFoldDB" id="A0A316TUD6"/>
<dbReference type="Proteomes" id="UP000245533">
    <property type="component" value="Unassembled WGS sequence"/>
</dbReference>
<dbReference type="PANTHER" id="PTHR42921:SF1">
    <property type="entry name" value="ACETOACETYL-COA SYNTHETASE"/>
    <property type="match status" value="1"/>
</dbReference>
<dbReference type="Gene3D" id="3.40.50.12780">
    <property type="entry name" value="N-terminal domain of ligase-like"/>
    <property type="match status" value="1"/>
</dbReference>
<keyword evidence="2 7" id="KW-0436">Ligase</keyword>
<evidence type="ECO:0000256" key="3">
    <source>
        <dbReference type="ARBA" id="ARBA00022741"/>
    </source>
</evidence>
<sequence>MTQSNTLWKPSERFINESNLKKYERWLEEHRGLSFNSYSELWEWSVEDIAGFWGSLWTYFEIIHHAPYERVLSAEKMPGARWFEGATLNYAEHIFRMKNDERPAIHFRSDTGRVDTISWMELERKVSAVREWLISEGVGKGDRVAAYLPNTPEAMITFYAVSSLGAIWSCCSPDFGVQTVIDRFSQIEPAIFFAAKGYTYGGKRHSRLNEINEIAAGIPSIRKTVIIPAFEDETPHPHSPQIEVWEDILRTPPEELSFTPVEFNDPIWVLYSSGTTGKPKAITHSHGGVLLEHLKYLHFHNDVKAGENFFWYTTTGWMMWNFMQASLLAGATAVLFDGSAGFPNLNVLWKYASELPIHHFGTSAPYLSACMKKGLQPGEEFDLSKLRSIGSTGAPLPPEVFDWVYHSVSGDVWLCSMSGGTDMCTAFVGGCPYEPVKRGRIQQRCLGADLHAYSEEGRKTIGALGEMVIQKPMPSMPIYFWGDDDYGRYKSSYFDTFDGKWRHGDWMKLFEDGSLVIQGRSDATLNRKGIRIGTAEIYAVLNKMKGIKDSLIVNLENNHGADVMPLFVVLDEKTELDEITAEIKENLKSECSPRHVPDYVIRVPAIPYTLSGKKMEVPVKKALLGMEMGKEVSKDAMKNPEAMEVFIRMGKKVPS</sequence>
<dbReference type="NCBIfam" id="NF002937">
    <property type="entry name" value="PRK03584.1"/>
    <property type="match status" value="1"/>
</dbReference>
<keyword evidence="3" id="KW-0547">Nucleotide-binding</keyword>
<accession>A0A316TUD6</accession>
<keyword evidence="4" id="KW-0067">ATP-binding</keyword>
<dbReference type="Pfam" id="PF16177">
    <property type="entry name" value="ACAS_N"/>
    <property type="match status" value="1"/>
</dbReference>
<reference evidence="7 8" key="1">
    <citation type="submission" date="2018-05" db="EMBL/GenBank/DDBJ databases">
        <title>Rhodohalobacter halophilus gen. nov., sp. nov., a moderately halophilic member of the family Balneolaceae.</title>
        <authorList>
            <person name="Liu Z.-W."/>
        </authorList>
    </citation>
    <scope>NUCLEOTIDE SEQUENCE [LARGE SCALE GENOMIC DNA]</scope>
    <source>
        <strain evidence="7 8">8A47</strain>
    </source>
</reference>
<name>A0A316TUD6_9BACT</name>
<evidence type="ECO:0000259" key="5">
    <source>
        <dbReference type="Pfam" id="PF00501"/>
    </source>
</evidence>
<comment type="caution">
    <text evidence="7">The sequence shown here is derived from an EMBL/GenBank/DDBJ whole genome shotgun (WGS) entry which is preliminary data.</text>
</comment>
<dbReference type="SUPFAM" id="SSF56801">
    <property type="entry name" value="Acetyl-CoA synthetase-like"/>
    <property type="match status" value="1"/>
</dbReference>
<dbReference type="EMBL" id="QGGB01000006">
    <property type="protein sequence ID" value="PWN06645.1"/>
    <property type="molecule type" value="Genomic_DNA"/>
</dbReference>
<evidence type="ECO:0000313" key="7">
    <source>
        <dbReference type="EMBL" id="PWN06645.1"/>
    </source>
</evidence>
<dbReference type="OrthoDB" id="9778383at2"/>
<feature type="domain" description="Acetyl-coenzyme A synthetase N-terminal" evidence="6">
    <location>
        <begin position="38"/>
        <end position="93"/>
    </location>
</feature>
<dbReference type="InterPro" id="IPR005914">
    <property type="entry name" value="Acac_CoA_synth"/>
</dbReference>
<dbReference type="Gene3D" id="3.30.300.30">
    <property type="match status" value="1"/>
</dbReference>
<dbReference type="PANTHER" id="PTHR42921">
    <property type="entry name" value="ACETOACETYL-COA SYNTHETASE"/>
    <property type="match status" value="1"/>
</dbReference>
<organism evidence="7 8">
    <name type="scientific">Rhodohalobacter mucosus</name>
    <dbReference type="NCBI Taxonomy" id="2079485"/>
    <lineage>
        <taxon>Bacteria</taxon>
        <taxon>Pseudomonadati</taxon>
        <taxon>Balneolota</taxon>
        <taxon>Balneolia</taxon>
        <taxon>Balneolales</taxon>
        <taxon>Balneolaceae</taxon>
        <taxon>Rhodohalobacter</taxon>
    </lineage>
</organism>
<feature type="domain" description="AMP-dependent synthetase/ligase" evidence="5">
    <location>
        <begin position="99"/>
        <end position="473"/>
    </location>
</feature>
<dbReference type="PROSITE" id="PS00455">
    <property type="entry name" value="AMP_BINDING"/>
    <property type="match status" value="1"/>
</dbReference>
<dbReference type="InterPro" id="IPR000873">
    <property type="entry name" value="AMP-dep_synth/lig_dom"/>
</dbReference>
<protein>
    <submittedName>
        <fullName evidence="7">Acetoacetate--CoA ligase</fullName>
    </submittedName>
</protein>
<evidence type="ECO:0000259" key="6">
    <source>
        <dbReference type="Pfam" id="PF16177"/>
    </source>
</evidence>
<dbReference type="GO" id="GO:0005524">
    <property type="term" value="F:ATP binding"/>
    <property type="evidence" value="ECO:0007669"/>
    <property type="project" value="UniProtKB-KW"/>
</dbReference>
<evidence type="ECO:0000256" key="4">
    <source>
        <dbReference type="ARBA" id="ARBA00022840"/>
    </source>
</evidence>
<dbReference type="Pfam" id="PF00501">
    <property type="entry name" value="AMP-binding"/>
    <property type="match status" value="1"/>
</dbReference>
<dbReference type="InterPro" id="IPR032387">
    <property type="entry name" value="ACAS_N"/>
</dbReference>
<gene>
    <name evidence="7" type="ORF">DDZ15_09015</name>
</gene>
<dbReference type="GO" id="GO:0006629">
    <property type="term" value="P:lipid metabolic process"/>
    <property type="evidence" value="ECO:0007669"/>
    <property type="project" value="InterPro"/>
</dbReference>
<evidence type="ECO:0000256" key="2">
    <source>
        <dbReference type="ARBA" id="ARBA00022598"/>
    </source>
</evidence>
<dbReference type="GO" id="GO:0030729">
    <property type="term" value="F:acetoacetate-CoA ligase activity"/>
    <property type="evidence" value="ECO:0007669"/>
    <property type="project" value="InterPro"/>
</dbReference>
<keyword evidence="8" id="KW-1185">Reference proteome</keyword>
<dbReference type="InterPro" id="IPR045851">
    <property type="entry name" value="AMP-bd_C_sf"/>
</dbReference>
<dbReference type="InterPro" id="IPR042099">
    <property type="entry name" value="ANL_N_sf"/>
</dbReference>
<comment type="similarity">
    <text evidence="1">Belongs to the ATP-dependent AMP-binding enzyme family.</text>
</comment>
<evidence type="ECO:0000256" key="1">
    <source>
        <dbReference type="ARBA" id="ARBA00006432"/>
    </source>
</evidence>
<dbReference type="NCBIfam" id="TIGR01217">
    <property type="entry name" value="ac_ac_CoA_syn"/>
    <property type="match status" value="1"/>
</dbReference>